<evidence type="ECO:0000313" key="3">
    <source>
        <dbReference type="Proteomes" id="UP001418222"/>
    </source>
</evidence>
<evidence type="ECO:0000256" key="1">
    <source>
        <dbReference type="SAM" id="MobiDB-lite"/>
    </source>
</evidence>
<feature type="compositionally biased region" description="Basic residues" evidence="1">
    <location>
        <begin position="46"/>
        <end position="55"/>
    </location>
</feature>
<sequence>MESSRCVGLMAVLAVSSSVALVVLQFHKRLLSDFMKKAEFELSGRRSGRQKKKKVSFSADVKEPANDNKEYRRRKRSCRVEEGGISMAG</sequence>
<accession>A0AAP0C3J1</accession>
<dbReference type="Proteomes" id="UP001418222">
    <property type="component" value="Unassembled WGS sequence"/>
</dbReference>
<organism evidence="2 3">
    <name type="scientific">Platanthera zijinensis</name>
    <dbReference type="NCBI Taxonomy" id="2320716"/>
    <lineage>
        <taxon>Eukaryota</taxon>
        <taxon>Viridiplantae</taxon>
        <taxon>Streptophyta</taxon>
        <taxon>Embryophyta</taxon>
        <taxon>Tracheophyta</taxon>
        <taxon>Spermatophyta</taxon>
        <taxon>Magnoliopsida</taxon>
        <taxon>Liliopsida</taxon>
        <taxon>Asparagales</taxon>
        <taxon>Orchidaceae</taxon>
        <taxon>Orchidoideae</taxon>
        <taxon>Orchideae</taxon>
        <taxon>Orchidinae</taxon>
        <taxon>Platanthera</taxon>
    </lineage>
</organism>
<proteinExistence type="predicted"/>
<comment type="caution">
    <text evidence="2">The sequence shown here is derived from an EMBL/GenBank/DDBJ whole genome shotgun (WGS) entry which is preliminary data.</text>
</comment>
<protein>
    <submittedName>
        <fullName evidence="2">Uncharacterized protein</fullName>
    </submittedName>
</protein>
<feature type="compositionally biased region" description="Basic and acidic residues" evidence="1">
    <location>
        <begin position="60"/>
        <end position="70"/>
    </location>
</feature>
<feature type="region of interest" description="Disordered" evidence="1">
    <location>
        <begin position="42"/>
        <end position="89"/>
    </location>
</feature>
<name>A0AAP0C3J1_9ASPA</name>
<dbReference type="AlphaFoldDB" id="A0AAP0C3J1"/>
<keyword evidence="3" id="KW-1185">Reference proteome</keyword>
<reference evidence="2 3" key="1">
    <citation type="journal article" date="2022" name="Nat. Plants">
        <title>Genomes of leafy and leafless Platanthera orchids illuminate the evolution of mycoheterotrophy.</title>
        <authorList>
            <person name="Li M.H."/>
            <person name="Liu K.W."/>
            <person name="Li Z."/>
            <person name="Lu H.C."/>
            <person name="Ye Q.L."/>
            <person name="Zhang D."/>
            <person name="Wang J.Y."/>
            <person name="Li Y.F."/>
            <person name="Zhong Z.M."/>
            <person name="Liu X."/>
            <person name="Yu X."/>
            <person name="Liu D.K."/>
            <person name="Tu X.D."/>
            <person name="Liu B."/>
            <person name="Hao Y."/>
            <person name="Liao X.Y."/>
            <person name="Jiang Y.T."/>
            <person name="Sun W.H."/>
            <person name="Chen J."/>
            <person name="Chen Y.Q."/>
            <person name="Ai Y."/>
            <person name="Zhai J.W."/>
            <person name="Wu S.S."/>
            <person name="Zhou Z."/>
            <person name="Hsiao Y.Y."/>
            <person name="Wu W.L."/>
            <person name="Chen Y.Y."/>
            <person name="Lin Y.F."/>
            <person name="Hsu J.L."/>
            <person name="Li C.Y."/>
            <person name="Wang Z.W."/>
            <person name="Zhao X."/>
            <person name="Zhong W.Y."/>
            <person name="Ma X.K."/>
            <person name="Ma L."/>
            <person name="Huang J."/>
            <person name="Chen G.Z."/>
            <person name="Huang M.Z."/>
            <person name="Huang L."/>
            <person name="Peng D.H."/>
            <person name="Luo Y.B."/>
            <person name="Zou S.Q."/>
            <person name="Chen S.P."/>
            <person name="Lan S."/>
            <person name="Tsai W.C."/>
            <person name="Van de Peer Y."/>
            <person name="Liu Z.J."/>
        </authorList>
    </citation>
    <scope>NUCLEOTIDE SEQUENCE [LARGE SCALE GENOMIC DNA]</scope>
    <source>
        <strain evidence="2">Lor287</strain>
    </source>
</reference>
<gene>
    <name evidence="2" type="ORF">KSP39_PZI000477</name>
</gene>
<dbReference type="PANTHER" id="PTHR33564:SF8">
    <property type="entry name" value="TRANSMEMBRANE PROTEIN"/>
    <property type="match status" value="1"/>
</dbReference>
<evidence type="ECO:0000313" key="2">
    <source>
        <dbReference type="EMBL" id="KAK8957159.1"/>
    </source>
</evidence>
<dbReference type="PANTHER" id="PTHR33564">
    <property type="entry name" value="TRANSMEMBRANE PROTEIN"/>
    <property type="match status" value="1"/>
</dbReference>
<dbReference type="EMBL" id="JBBWWQ010000001">
    <property type="protein sequence ID" value="KAK8957159.1"/>
    <property type="molecule type" value="Genomic_DNA"/>
</dbReference>